<gene>
    <name evidence="1" type="ORF">HMPREF0542_12237</name>
</gene>
<evidence type="ECO:0000313" key="1">
    <source>
        <dbReference type="EMBL" id="EFZ33641.1"/>
    </source>
</evidence>
<reference evidence="1 2" key="1">
    <citation type="submission" date="2011-01" db="EMBL/GenBank/DDBJ databases">
        <authorList>
            <person name="Muzny D."/>
            <person name="Qin X."/>
            <person name="Buhay C."/>
            <person name="Dugan-Rocha S."/>
            <person name="Ding Y."/>
            <person name="Chen G."/>
            <person name="Hawes A."/>
            <person name="Holder M."/>
            <person name="Jhangiani S."/>
            <person name="Johnson A."/>
            <person name="Khan Z."/>
            <person name="Li Z."/>
            <person name="Liu W."/>
            <person name="Liu X."/>
            <person name="Perez L."/>
            <person name="Shen H."/>
            <person name="Wang Q."/>
            <person name="Watt J."/>
            <person name="Xi L."/>
            <person name="Xin Y."/>
            <person name="Zhou J."/>
            <person name="Deng J."/>
            <person name="Jiang H."/>
            <person name="Liu Y."/>
            <person name="Qu J."/>
            <person name="Song X.-Z."/>
            <person name="Zhang L."/>
            <person name="Villasana D."/>
            <person name="Johnson A."/>
            <person name="Liu J."/>
            <person name="Liyanage D."/>
            <person name="Lorensuhewa L."/>
            <person name="Robinson T."/>
            <person name="Song A."/>
            <person name="Song B.-B."/>
            <person name="Dinh H."/>
            <person name="Thornton R."/>
            <person name="Coyle M."/>
            <person name="Francisco L."/>
            <person name="Jackson L."/>
            <person name="Javaid M."/>
            <person name="Korchina V."/>
            <person name="Kovar C."/>
            <person name="Mata R."/>
            <person name="Mathew T."/>
            <person name="Ngo R."/>
            <person name="Nguyen L."/>
            <person name="Nguyen N."/>
            <person name="Okwuonu G."/>
            <person name="Ongeri F."/>
            <person name="Pham C."/>
            <person name="Simmons D."/>
            <person name="Wilczek-Boney K."/>
            <person name="Hale W."/>
            <person name="Jakkamsetti A."/>
            <person name="Pham P."/>
            <person name="Ruth R."/>
            <person name="San Lucas F."/>
            <person name="Warren J."/>
            <person name="Zhang J."/>
            <person name="Zhao Z."/>
            <person name="Zhou C."/>
            <person name="Zhu D."/>
            <person name="Lee S."/>
            <person name="Bess C."/>
            <person name="Blankenburg K."/>
            <person name="Forbes L."/>
            <person name="Fu Q."/>
            <person name="Gubbala S."/>
            <person name="Hirani K."/>
            <person name="Jayaseelan J.C."/>
            <person name="Lara F."/>
            <person name="Munidasa M."/>
            <person name="Palculict T."/>
            <person name="Patil S."/>
            <person name="Pu L.-L."/>
            <person name="Saada N."/>
            <person name="Tang L."/>
            <person name="Weissenberger G."/>
            <person name="Zhu Y."/>
            <person name="Hemphill L."/>
            <person name="Shang Y."/>
            <person name="Youmans B."/>
            <person name="Ayvaz T."/>
            <person name="Ross M."/>
            <person name="Santibanez J."/>
            <person name="Aqrawi P."/>
            <person name="Gross S."/>
            <person name="Joshi V."/>
            <person name="Fowler G."/>
            <person name="Nazareth L."/>
            <person name="Reid J."/>
            <person name="Worley K."/>
            <person name="Petrosino J."/>
            <person name="Highlander S."/>
            <person name="Gibbs R."/>
        </authorList>
    </citation>
    <scope>NUCLEOTIDE SEQUENCE [LARGE SCALE GENOMIC DNA]</scope>
    <source>
        <strain evidence="1 2">ATCC 25644</strain>
    </source>
</reference>
<protein>
    <submittedName>
        <fullName evidence="1">Uncharacterized protein</fullName>
    </submittedName>
</protein>
<dbReference type="Proteomes" id="UP000004099">
    <property type="component" value="Unassembled WGS sequence"/>
</dbReference>
<dbReference type="AlphaFoldDB" id="E7FTK9"/>
<comment type="caution">
    <text evidence="1">The sequence shown here is derived from an EMBL/GenBank/DDBJ whole genome shotgun (WGS) entry which is preliminary data.</text>
</comment>
<accession>E7FTK9</accession>
<sequence>MFLSMHGCKSRFRSFCMLKNAGLRFTASETKQIFPCVARQSSKTKRH</sequence>
<evidence type="ECO:0000313" key="2">
    <source>
        <dbReference type="Proteomes" id="UP000004099"/>
    </source>
</evidence>
<name>E7FTK9_9LACO</name>
<dbReference type="HOGENOM" id="CLU_3169606_0_0_9"/>
<proteinExistence type="predicted"/>
<dbReference type="EMBL" id="ACGS02000057">
    <property type="protein sequence ID" value="EFZ33641.1"/>
    <property type="molecule type" value="Genomic_DNA"/>
</dbReference>
<organism evidence="1 2">
    <name type="scientific">Ligilactobacillus ruminis ATCC 25644</name>
    <dbReference type="NCBI Taxonomy" id="525362"/>
    <lineage>
        <taxon>Bacteria</taxon>
        <taxon>Bacillati</taxon>
        <taxon>Bacillota</taxon>
        <taxon>Bacilli</taxon>
        <taxon>Lactobacillales</taxon>
        <taxon>Lactobacillaceae</taxon>
        <taxon>Ligilactobacillus</taxon>
    </lineage>
</organism>